<dbReference type="Proteomes" id="UP000627292">
    <property type="component" value="Unassembled WGS sequence"/>
</dbReference>
<dbReference type="GO" id="GO:0006355">
    <property type="term" value="P:regulation of DNA-templated transcription"/>
    <property type="evidence" value="ECO:0007669"/>
    <property type="project" value="TreeGrafter"/>
</dbReference>
<dbReference type="GO" id="GO:0000156">
    <property type="term" value="F:phosphorelay response regulator activity"/>
    <property type="evidence" value="ECO:0007669"/>
    <property type="project" value="TreeGrafter"/>
</dbReference>
<feature type="domain" description="Response regulatory" evidence="7">
    <location>
        <begin position="2"/>
        <end position="117"/>
    </location>
</feature>
<keyword evidence="3" id="KW-0805">Transcription regulation</keyword>
<dbReference type="CDD" id="cd17574">
    <property type="entry name" value="REC_OmpR"/>
    <property type="match status" value="1"/>
</dbReference>
<keyword evidence="4" id="KW-0238">DNA-binding</keyword>
<evidence type="ECO:0000256" key="2">
    <source>
        <dbReference type="ARBA" id="ARBA00023012"/>
    </source>
</evidence>
<evidence type="ECO:0000256" key="3">
    <source>
        <dbReference type="ARBA" id="ARBA00023015"/>
    </source>
</evidence>
<evidence type="ECO:0000313" key="8">
    <source>
        <dbReference type="EMBL" id="GGH77754.1"/>
    </source>
</evidence>
<dbReference type="Gene3D" id="3.40.50.2300">
    <property type="match status" value="1"/>
</dbReference>
<comment type="caution">
    <text evidence="8">The sequence shown here is derived from an EMBL/GenBank/DDBJ whole genome shotgun (WGS) entry which is preliminary data.</text>
</comment>
<dbReference type="RefSeq" id="WP_188956512.1">
    <property type="nucleotide sequence ID" value="NZ_BMIB01000004.1"/>
</dbReference>
<evidence type="ECO:0000256" key="4">
    <source>
        <dbReference type="ARBA" id="ARBA00023125"/>
    </source>
</evidence>
<evidence type="ECO:0000256" key="1">
    <source>
        <dbReference type="ARBA" id="ARBA00022553"/>
    </source>
</evidence>
<feature type="modified residue" description="4-aspartylphosphate" evidence="6">
    <location>
        <position position="51"/>
    </location>
</feature>
<reference evidence="8" key="2">
    <citation type="submission" date="2020-09" db="EMBL/GenBank/DDBJ databases">
        <authorList>
            <person name="Sun Q."/>
            <person name="Zhou Y."/>
        </authorList>
    </citation>
    <scope>NUCLEOTIDE SEQUENCE</scope>
    <source>
        <strain evidence="8">CGMCC 1.15290</strain>
    </source>
</reference>
<evidence type="ECO:0000256" key="5">
    <source>
        <dbReference type="ARBA" id="ARBA00023163"/>
    </source>
</evidence>
<dbReference type="InterPro" id="IPR001789">
    <property type="entry name" value="Sig_transdc_resp-reg_receiver"/>
</dbReference>
<protein>
    <recommendedName>
        <fullName evidence="7">Response regulatory domain-containing protein</fullName>
    </recommendedName>
</protein>
<dbReference type="Pfam" id="PF00072">
    <property type="entry name" value="Response_reg"/>
    <property type="match status" value="1"/>
</dbReference>
<dbReference type="GO" id="GO:0032993">
    <property type="term" value="C:protein-DNA complex"/>
    <property type="evidence" value="ECO:0007669"/>
    <property type="project" value="TreeGrafter"/>
</dbReference>
<reference evidence="8" key="1">
    <citation type="journal article" date="2014" name="Int. J. Syst. Evol. Microbiol.">
        <title>Complete genome sequence of Corynebacterium casei LMG S-19264T (=DSM 44701T), isolated from a smear-ripened cheese.</title>
        <authorList>
            <consortium name="US DOE Joint Genome Institute (JGI-PGF)"/>
            <person name="Walter F."/>
            <person name="Albersmeier A."/>
            <person name="Kalinowski J."/>
            <person name="Ruckert C."/>
        </authorList>
    </citation>
    <scope>NUCLEOTIDE SEQUENCE</scope>
    <source>
        <strain evidence="8">CGMCC 1.15290</strain>
    </source>
</reference>
<organism evidence="8 9">
    <name type="scientific">Filimonas zeae</name>
    <dbReference type="NCBI Taxonomy" id="1737353"/>
    <lineage>
        <taxon>Bacteria</taxon>
        <taxon>Pseudomonadati</taxon>
        <taxon>Bacteroidota</taxon>
        <taxon>Chitinophagia</taxon>
        <taxon>Chitinophagales</taxon>
        <taxon>Chitinophagaceae</taxon>
        <taxon>Filimonas</taxon>
    </lineage>
</organism>
<dbReference type="PROSITE" id="PS50110">
    <property type="entry name" value="RESPONSE_REGULATORY"/>
    <property type="match status" value="1"/>
</dbReference>
<dbReference type="EMBL" id="BMIB01000004">
    <property type="protein sequence ID" value="GGH77754.1"/>
    <property type="molecule type" value="Genomic_DNA"/>
</dbReference>
<evidence type="ECO:0000313" key="9">
    <source>
        <dbReference type="Proteomes" id="UP000627292"/>
    </source>
</evidence>
<accession>A0A917J3Q6</accession>
<dbReference type="SUPFAM" id="SSF52172">
    <property type="entry name" value="CheY-like"/>
    <property type="match status" value="1"/>
</dbReference>
<dbReference type="PANTHER" id="PTHR48111:SF1">
    <property type="entry name" value="TWO-COMPONENT RESPONSE REGULATOR ORR33"/>
    <property type="match status" value="1"/>
</dbReference>
<dbReference type="AlphaFoldDB" id="A0A917J3Q6"/>
<dbReference type="InterPro" id="IPR011006">
    <property type="entry name" value="CheY-like_superfamily"/>
</dbReference>
<dbReference type="InterPro" id="IPR039420">
    <property type="entry name" value="WalR-like"/>
</dbReference>
<name>A0A917J3Q6_9BACT</name>
<dbReference type="GO" id="GO:0000976">
    <property type="term" value="F:transcription cis-regulatory region binding"/>
    <property type="evidence" value="ECO:0007669"/>
    <property type="project" value="TreeGrafter"/>
</dbReference>
<keyword evidence="2" id="KW-0902">Two-component regulatory system</keyword>
<dbReference type="SMART" id="SM00448">
    <property type="entry name" value="REC"/>
    <property type="match status" value="1"/>
</dbReference>
<proteinExistence type="predicted"/>
<gene>
    <name evidence="8" type="ORF">GCM10011379_44580</name>
</gene>
<evidence type="ECO:0000259" key="7">
    <source>
        <dbReference type="PROSITE" id="PS50110"/>
    </source>
</evidence>
<evidence type="ECO:0000256" key="6">
    <source>
        <dbReference type="PROSITE-ProRule" id="PRU00169"/>
    </source>
</evidence>
<sequence>MKVLIVEDESVTLLMLEECLKSNGYEVVTAQDGRDALNALENSRPDLILTDIMMPYTSGLELIGITRSSEKSDIPIIVLSAIDEEATVIEAFRLGADDFITKPFNAPELLLRVKRLLLISPRTHQRAVS</sequence>
<dbReference type="PANTHER" id="PTHR48111">
    <property type="entry name" value="REGULATOR OF RPOS"/>
    <property type="match status" value="1"/>
</dbReference>
<dbReference type="GO" id="GO:0005829">
    <property type="term" value="C:cytosol"/>
    <property type="evidence" value="ECO:0007669"/>
    <property type="project" value="TreeGrafter"/>
</dbReference>
<keyword evidence="5" id="KW-0804">Transcription</keyword>
<keyword evidence="9" id="KW-1185">Reference proteome</keyword>
<keyword evidence="1 6" id="KW-0597">Phosphoprotein</keyword>